<protein>
    <submittedName>
        <fullName evidence="1">Uncharacterized protein</fullName>
    </submittedName>
</protein>
<dbReference type="EMBL" id="CP034172">
    <property type="protein sequence ID" value="AZI21519.1"/>
    <property type="molecule type" value="Genomic_DNA"/>
</dbReference>
<evidence type="ECO:0000313" key="2">
    <source>
        <dbReference type="Proteomes" id="UP000282297"/>
    </source>
</evidence>
<reference evidence="2" key="1">
    <citation type="submission" date="2018-11" db="EMBL/GenBank/DDBJ databases">
        <title>Proposal to divide the Flavobacteriaceae and reorganize its genera based on Amino Acid Identity values calculated from whole genome sequences.</title>
        <authorList>
            <person name="Nicholson A.C."/>
            <person name="Gulvik C.A."/>
            <person name="Whitney A.M."/>
            <person name="Humrighouse B.W."/>
            <person name="Bell M."/>
            <person name="Holmes B."/>
            <person name="Steigerwalt A.B."/>
            <person name="Villarma A."/>
            <person name="Sheth M."/>
            <person name="Batra D."/>
            <person name="Pryor J."/>
            <person name="Bernardet J.-F."/>
            <person name="Hugo C."/>
            <person name="Kampfer P."/>
            <person name="Newman J.D."/>
            <person name="McQuiston J.R."/>
        </authorList>
    </citation>
    <scope>NUCLEOTIDE SEQUENCE [LARGE SCALE GENOMIC DNA]</scope>
    <source>
        <strain evidence="2">H4753</strain>
        <plasmid evidence="2">unnamed</plasmid>
    </source>
</reference>
<evidence type="ECO:0000313" key="1">
    <source>
        <dbReference type="EMBL" id="AZI21519.1"/>
    </source>
</evidence>
<gene>
    <name evidence="1" type="ORF">EIH08_12470</name>
</gene>
<dbReference type="AlphaFoldDB" id="A0A3G8WLP6"/>
<keyword evidence="1" id="KW-0614">Plasmid</keyword>
<dbReference type="Proteomes" id="UP000282297">
    <property type="component" value="Plasmid unnamed"/>
</dbReference>
<proteinExistence type="predicted"/>
<sequence length="165" mass="19431">MKTFAKYQELRKSDKAILIKTHVEETAQEETFWLPLSKIELKGNSLSVDSEFWTDKLKEFQNPPEEESVVVESSAYDKGDKATKLIVEVLFNENAQKLFVWIPNSKIIDLEVGKDEEENKLYKVTVPKWAWESSYKDAISRQLDFWNKDEEKYFHKDFKLLSKVS</sequence>
<geneLocation type="plasmid" evidence="1">
    <name>unnamed</name>
</geneLocation>
<name>A0A3G8WLP6_9FLAO</name>
<organism evidence="1 2">
    <name type="scientific">Chryseobacterium taklimakanense</name>
    <dbReference type="NCBI Taxonomy" id="536441"/>
    <lineage>
        <taxon>Bacteria</taxon>
        <taxon>Pseudomonadati</taxon>
        <taxon>Bacteroidota</taxon>
        <taxon>Flavobacteriia</taxon>
        <taxon>Flavobacteriales</taxon>
        <taxon>Weeksellaceae</taxon>
        <taxon>Chryseobacterium group</taxon>
        <taxon>Chryseobacterium</taxon>
    </lineage>
</organism>
<dbReference type="RefSeq" id="WP_124785693.1">
    <property type="nucleotide sequence ID" value="NZ_CP034172.1"/>
</dbReference>
<accession>A0A3G8WLP6</accession>